<comment type="similarity">
    <text evidence="2 7">Belongs to the peptidase S26 family.</text>
</comment>
<name>A0A0H3C8K1_CAUVN</name>
<evidence type="ECO:0000313" key="10">
    <source>
        <dbReference type="Proteomes" id="UP000001364"/>
    </source>
</evidence>
<feature type="domain" description="Peptidase S26" evidence="8">
    <location>
        <begin position="21"/>
        <end position="252"/>
    </location>
</feature>
<dbReference type="PANTHER" id="PTHR43390">
    <property type="entry name" value="SIGNAL PEPTIDASE I"/>
    <property type="match status" value="1"/>
</dbReference>
<dbReference type="InterPro" id="IPR036286">
    <property type="entry name" value="LexA/Signal_pep-like_sf"/>
</dbReference>
<evidence type="ECO:0000259" key="8">
    <source>
        <dbReference type="Pfam" id="PF10502"/>
    </source>
</evidence>
<dbReference type="RefSeq" id="WP_010919433.1">
    <property type="nucleotide sequence ID" value="NC_011916.1"/>
</dbReference>
<dbReference type="InterPro" id="IPR019533">
    <property type="entry name" value="Peptidase_S26"/>
</dbReference>
<evidence type="ECO:0000256" key="7">
    <source>
        <dbReference type="RuleBase" id="RU362042"/>
    </source>
</evidence>
<dbReference type="Pfam" id="PF10502">
    <property type="entry name" value="Peptidase_S26"/>
    <property type="match status" value="1"/>
</dbReference>
<dbReference type="PATRIC" id="fig|565050.3.peg.1607"/>
<dbReference type="GeneID" id="7331607"/>
<dbReference type="GO" id="GO:0016020">
    <property type="term" value="C:membrane"/>
    <property type="evidence" value="ECO:0007669"/>
    <property type="project" value="UniProtKB-SubCell"/>
</dbReference>
<dbReference type="Proteomes" id="UP000001364">
    <property type="component" value="Chromosome"/>
</dbReference>
<dbReference type="HOGENOM" id="CLU_028723_1_2_5"/>
<dbReference type="InterPro" id="IPR000223">
    <property type="entry name" value="Pept_S26A_signal_pept_1"/>
</dbReference>
<reference evidence="9 10" key="1">
    <citation type="journal article" date="2010" name="J. Bacteriol.">
        <title>The genetic basis of laboratory adaptation in Caulobacter crescentus.</title>
        <authorList>
            <person name="Marks M.E."/>
            <person name="Castro-Rojas C.M."/>
            <person name="Teiling C."/>
            <person name="Du L."/>
            <person name="Kapatral V."/>
            <person name="Walunas T.L."/>
            <person name="Crosson S."/>
        </authorList>
    </citation>
    <scope>NUCLEOTIDE SEQUENCE [LARGE SCALE GENOMIC DNA]</scope>
    <source>
        <strain evidence="10">NA1000 / CB15N</strain>
    </source>
</reference>
<protein>
    <recommendedName>
        <fullName evidence="4 7">Signal peptidase I</fullName>
        <ecNumber evidence="3 7">3.4.21.89</ecNumber>
    </recommendedName>
</protein>
<dbReference type="PRINTS" id="PR00727">
    <property type="entry name" value="LEADERPTASE"/>
</dbReference>
<dbReference type="GO" id="GO:0006465">
    <property type="term" value="P:signal peptide processing"/>
    <property type="evidence" value="ECO:0007669"/>
    <property type="project" value="InterPro"/>
</dbReference>
<keyword evidence="10" id="KW-1185">Reference proteome</keyword>
<feature type="transmembrane region" description="Helical" evidence="7">
    <location>
        <begin position="20"/>
        <end position="41"/>
    </location>
</feature>
<comment type="catalytic activity">
    <reaction evidence="1 7">
        <text>Cleavage of hydrophobic, N-terminal signal or leader sequences from secreted and periplasmic proteins.</text>
        <dbReference type="EC" id="3.4.21.89"/>
    </reaction>
</comment>
<dbReference type="NCBIfam" id="TIGR02227">
    <property type="entry name" value="sigpep_I_bact"/>
    <property type="match status" value="1"/>
</dbReference>
<evidence type="ECO:0000256" key="2">
    <source>
        <dbReference type="ARBA" id="ARBA00009370"/>
    </source>
</evidence>
<sequence length="281" mass="31564">MTDAADDFTPPEEKGVVAELIEIVKTVAYALGIALVLRVLLFQPFTIPSASMEPNLYQGDYIIVSKFSYGWSKHSIPFSPPIIKGRIFDRAPKRGDIVVFKLPRDNRTDYIKRLIGMPGDKVQIRGGEVYINGKALPRKAQAPALVDTGYGFTQQVQRFQETSPEGRPYNIQDFGPDSRGDNTGIYTVPAGCYFFMGDNRDNSADSRFDPGVSPYKESACKWDYELDQYIGDEIGVGFVPAENLVGRAQIILLSWNAEASLFKPWTWFLDARPSRFFHVLK</sequence>
<dbReference type="PhylomeDB" id="A0A0H3C8K1"/>
<dbReference type="GO" id="GO:0009003">
    <property type="term" value="F:signal peptidase activity"/>
    <property type="evidence" value="ECO:0007669"/>
    <property type="project" value="UniProtKB-EC"/>
</dbReference>
<dbReference type="SMR" id="A0A0H3C8K1"/>
<dbReference type="KEGG" id="ccs:CCNA_01629"/>
<dbReference type="PANTHER" id="PTHR43390:SF1">
    <property type="entry name" value="CHLOROPLAST PROCESSING PEPTIDASE"/>
    <property type="match status" value="1"/>
</dbReference>
<dbReference type="SUPFAM" id="SSF51306">
    <property type="entry name" value="LexA/Signal peptidase"/>
    <property type="match status" value="1"/>
</dbReference>
<dbReference type="EC" id="3.4.21.89" evidence="3 7"/>
<evidence type="ECO:0000256" key="3">
    <source>
        <dbReference type="ARBA" id="ARBA00013208"/>
    </source>
</evidence>
<keyword evidence="7" id="KW-0472">Membrane</keyword>
<gene>
    <name evidence="9" type="ordered locus">CCNA_01629</name>
</gene>
<dbReference type="InterPro" id="IPR019757">
    <property type="entry name" value="Pept_S26A_signal_pept_1_Lys-AS"/>
</dbReference>
<dbReference type="Gene3D" id="2.10.109.10">
    <property type="entry name" value="Umud Fragment, subunit A"/>
    <property type="match status" value="1"/>
</dbReference>
<dbReference type="GO" id="GO:0004252">
    <property type="term" value="F:serine-type endopeptidase activity"/>
    <property type="evidence" value="ECO:0007669"/>
    <property type="project" value="InterPro"/>
</dbReference>
<evidence type="ECO:0000256" key="1">
    <source>
        <dbReference type="ARBA" id="ARBA00000677"/>
    </source>
</evidence>
<dbReference type="AlphaFoldDB" id="A0A0H3C8K1"/>
<dbReference type="PROSITE" id="PS00760">
    <property type="entry name" value="SPASE_I_2"/>
    <property type="match status" value="1"/>
</dbReference>
<keyword evidence="7" id="KW-0645">Protease</keyword>
<evidence type="ECO:0000256" key="5">
    <source>
        <dbReference type="ARBA" id="ARBA00022801"/>
    </source>
</evidence>
<evidence type="ECO:0000256" key="6">
    <source>
        <dbReference type="PIRSR" id="PIRSR600223-1"/>
    </source>
</evidence>
<dbReference type="RefSeq" id="YP_002517002.1">
    <property type="nucleotide sequence ID" value="NC_011916.1"/>
</dbReference>
<evidence type="ECO:0000313" key="9">
    <source>
        <dbReference type="EMBL" id="ACL95094.1"/>
    </source>
</evidence>
<accession>A0A0H3C8K1</accession>
<proteinExistence type="inferred from homology"/>
<dbReference type="CDD" id="cd06530">
    <property type="entry name" value="S26_SPase_I"/>
    <property type="match status" value="1"/>
</dbReference>
<keyword evidence="5 7" id="KW-0378">Hydrolase</keyword>
<keyword evidence="7" id="KW-1133">Transmembrane helix</keyword>
<dbReference type="EMBL" id="CP001340">
    <property type="protein sequence ID" value="ACL95094.1"/>
    <property type="molecule type" value="Genomic_DNA"/>
</dbReference>
<organism evidence="9 10">
    <name type="scientific">Caulobacter vibrioides (strain NA1000 / CB15N)</name>
    <name type="common">Caulobacter crescentus</name>
    <dbReference type="NCBI Taxonomy" id="565050"/>
    <lineage>
        <taxon>Bacteria</taxon>
        <taxon>Pseudomonadati</taxon>
        <taxon>Pseudomonadota</taxon>
        <taxon>Alphaproteobacteria</taxon>
        <taxon>Caulobacterales</taxon>
        <taxon>Caulobacteraceae</taxon>
        <taxon>Caulobacter</taxon>
    </lineage>
</organism>
<dbReference type="InterPro" id="IPR019758">
    <property type="entry name" value="Pept_S26A_signal_pept_1_CS"/>
</dbReference>
<feature type="active site" evidence="6">
    <location>
        <position position="51"/>
    </location>
</feature>
<dbReference type="OrthoDB" id="9815782at2"/>
<dbReference type="PROSITE" id="PS00761">
    <property type="entry name" value="SPASE_I_3"/>
    <property type="match status" value="1"/>
</dbReference>
<evidence type="ECO:0000256" key="4">
    <source>
        <dbReference type="ARBA" id="ARBA00019232"/>
    </source>
</evidence>
<feature type="active site" evidence="6">
    <location>
        <position position="112"/>
    </location>
</feature>
<keyword evidence="7" id="KW-0812">Transmembrane</keyword>
<comment type="subcellular location">
    <subcellularLocation>
        <location evidence="7">Membrane</location>
        <topology evidence="7">Single-pass type II membrane protein</topology>
    </subcellularLocation>
</comment>